<dbReference type="PROSITE" id="PS51221">
    <property type="entry name" value="TTL"/>
    <property type="match status" value="1"/>
</dbReference>
<accession>A0A9W7ALU7</accession>
<dbReference type="Proteomes" id="UP001165082">
    <property type="component" value="Unassembled WGS sequence"/>
</dbReference>
<dbReference type="PANTHER" id="PTHR12241">
    <property type="entry name" value="TUBULIN POLYGLUTAMYLASE"/>
    <property type="match status" value="1"/>
</dbReference>
<dbReference type="GO" id="GO:0036064">
    <property type="term" value="C:ciliary basal body"/>
    <property type="evidence" value="ECO:0007669"/>
    <property type="project" value="TreeGrafter"/>
</dbReference>
<dbReference type="Pfam" id="PF03133">
    <property type="entry name" value="TTL"/>
    <property type="match status" value="1"/>
</dbReference>
<dbReference type="PANTHER" id="PTHR12241:SF39">
    <property type="entry name" value="TUBULIN POLYGLUTAMYLASE TTLL9-RELATED"/>
    <property type="match status" value="1"/>
</dbReference>
<protein>
    <recommendedName>
        <fullName evidence="5">Tubulin--tyrosine ligase-like protein 9</fullName>
    </recommendedName>
</protein>
<keyword evidence="3" id="KW-0547">Nucleotide-binding</keyword>
<dbReference type="GO" id="GO:0005524">
    <property type="term" value="F:ATP binding"/>
    <property type="evidence" value="ECO:0007669"/>
    <property type="project" value="UniProtKB-KW"/>
</dbReference>
<dbReference type="GO" id="GO:0070740">
    <property type="term" value="F:tubulin-glutamic acid ligase activity"/>
    <property type="evidence" value="ECO:0007669"/>
    <property type="project" value="TreeGrafter"/>
</dbReference>
<comment type="caution">
    <text evidence="7">The sequence shown here is derived from an EMBL/GenBank/DDBJ whole genome shotgun (WGS) entry which is preliminary data.</text>
</comment>
<dbReference type="GO" id="GO:0000226">
    <property type="term" value="P:microtubule cytoskeleton organization"/>
    <property type="evidence" value="ECO:0007669"/>
    <property type="project" value="TreeGrafter"/>
</dbReference>
<evidence type="ECO:0000256" key="5">
    <source>
        <dbReference type="ARBA" id="ARBA00030445"/>
    </source>
</evidence>
<keyword evidence="8" id="KW-1185">Reference proteome</keyword>
<dbReference type="InterPro" id="IPR004344">
    <property type="entry name" value="TTL/TTLL_fam"/>
</dbReference>
<evidence type="ECO:0000313" key="7">
    <source>
        <dbReference type="EMBL" id="GMH72931.1"/>
    </source>
</evidence>
<evidence type="ECO:0000256" key="6">
    <source>
        <dbReference type="SAM" id="MobiDB-lite"/>
    </source>
</evidence>
<sequence length="465" mass="53530">MSRMSKHLGTSGGGRQKEPRGPGVKFRTSFSNTIYDVMCAKGWTETSSETDWDIHWAEREWVFEVFDGMHLESHQRLNHFRNAKEICRKDLLIKNLKKRRRQLEKEGSYEEATQYDFFPVTFNLPREYALFVEEFKRQGGLWIMKPIGSAQGKGIFLFSKLSEISEWRTDYRYKPGQSKEKEADAYVVQRYIDNPYLVGGKKFDLRLYVVVTSYSPLNVWIYRSGFARFTNARYNSDVSDITNNFMHLTNVAIQKTAEDYDKRTGGKWDLRRLKLHMMSQFGQETTDAVFWEMQMIIIRSLLSAQGVMINDKHCFELYGYDIMIDDTLKPWLIEVNASPSLSANTQEDYVMKCEMLNDVLDIVDVEGRLRGDEEHVGGFDLVYENGFVDMDPKHRGWSSYLGSAIDRGGGKSKGKTKRIAETTGEVGGAEGKVGEKDKQRYKALDTYSKFLQNAADKAKSGGFAK</sequence>
<evidence type="ECO:0000256" key="2">
    <source>
        <dbReference type="ARBA" id="ARBA00022598"/>
    </source>
</evidence>
<gene>
    <name evidence="7" type="ORF">TrRE_jg9272</name>
</gene>
<proteinExistence type="inferred from homology"/>
<dbReference type="EMBL" id="BRXZ01001508">
    <property type="protein sequence ID" value="GMH72931.1"/>
    <property type="molecule type" value="Genomic_DNA"/>
</dbReference>
<dbReference type="Gene3D" id="3.30.470.20">
    <property type="entry name" value="ATP-grasp fold, B domain"/>
    <property type="match status" value="1"/>
</dbReference>
<dbReference type="AlphaFoldDB" id="A0A9W7ALU7"/>
<dbReference type="GO" id="GO:0015631">
    <property type="term" value="F:tubulin binding"/>
    <property type="evidence" value="ECO:0007669"/>
    <property type="project" value="TreeGrafter"/>
</dbReference>
<organism evidence="7 8">
    <name type="scientific">Triparma retinervis</name>
    <dbReference type="NCBI Taxonomy" id="2557542"/>
    <lineage>
        <taxon>Eukaryota</taxon>
        <taxon>Sar</taxon>
        <taxon>Stramenopiles</taxon>
        <taxon>Ochrophyta</taxon>
        <taxon>Bolidophyceae</taxon>
        <taxon>Parmales</taxon>
        <taxon>Triparmaceae</taxon>
        <taxon>Triparma</taxon>
    </lineage>
</organism>
<keyword evidence="2" id="KW-0436">Ligase</keyword>
<evidence type="ECO:0000256" key="4">
    <source>
        <dbReference type="ARBA" id="ARBA00022840"/>
    </source>
</evidence>
<dbReference type="OrthoDB" id="202825at2759"/>
<evidence type="ECO:0000256" key="3">
    <source>
        <dbReference type="ARBA" id="ARBA00022741"/>
    </source>
</evidence>
<feature type="region of interest" description="Disordered" evidence="6">
    <location>
        <begin position="408"/>
        <end position="432"/>
    </location>
</feature>
<name>A0A9W7ALU7_9STRA</name>
<feature type="region of interest" description="Disordered" evidence="6">
    <location>
        <begin position="1"/>
        <end position="26"/>
    </location>
</feature>
<keyword evidence="4" id="KW-0067">ATP-binding</keyword>
<evidence type="ECO:0000256" key="1">
    <source>
        <dbReference type="ARBA" id="ARBA00006820"/>
    </source>
</evidence>
<evidence type="ECO:0000313" key="8">
    <source>
        <dbReference type="Proteomes" id="UP001165082"/>
    </source>
</evidence>
<dbReference type="SUPFAM" id="SSF56059">
    <property type="entry name" value="Glutathione synthetase ATP-binding domain-like"/>
    <property type="match status" value="1"/>
</dbReference>
<comment type="similarity">
    <text evidence="1">Belongs to the tubulin--tyrosine ligase family.</text>
</comment>
<reference evidence="7" key="1">
    <citation type="submission" date="2022-07" db="EMBL/GenBank/DDBJ databases">
        <title>Genome analysis of Parmales, a sister group of diatoms, reveals the evolutionary specialization of diatoms from phago-mixotrophs to photoautotrophs.</title>
        <authorList>
            <person name="Ban H."/>
            <person name="Sato S."/>
            <person name="Yoshikawa S."/>
            <person name="Kazumasa Y."/>
            <person name="Nakamura Y."/>
            <person name="Ichinomiya M."/>
            <person name="Saitoh K."/>
            <person name="Sato N."/>
            <person name="Blanc-Mathieu R."/>
            <person name="Endo H."/>
            <person name="Kuwata A."/>
            <person name="Ogata H."/>
        </authorList>
    </citation>
    <scope>NUCLEOTIDE SEQUENCE</scope>
</reference>